<dbReference type="CDD" id="cd00143">
    <property type="entry name" value="PP2Cc"/>
    <property type="match status" value="1"/>
</dbReference>
<dbReference type="OrthoDB" id="9801841at2"/>
<dbReference type="Proteomes" id="UP000198822">
    <property type="component" value="Chromosome I"/>
</dbReference>
<accession>A0A1G8DGB9</accession>
<sequence>MALAAARSHVGRVRSDNQDSGYAGAHLFVVADGMGGHAGGDVASALTIRRLRDADHEHASPEEALDDLKGMIQSAGEKLQSTMREHPELVGMGTTVSGIVRVGDRMAIAHIGDSRIYRYRVGALTQITTDHTFVQKLVEAGRITREEAETHPRRNVVMRVLGNIETHPEVDGLIEDALPGDRWLVCSDGLSGVVGESRLAQLLGQRRDAGATADRLVQEALSHGAPDNVTVVIVDVDESPDSSVEPQTVGSAASEIDYDAAEPEATPMSLTQLLLHPVQARQQPAYEHFEPESEEYLAELLAEHRRWKLRRRITWTVGVALAVIAVVAGALGFYAWTQTHYFVGANDAGYVTIYQGVQSDVGPIVLSSEVQVTDIELSELTEFEQQRIEQTINADSLDAANQIVDRLEVSSP</sequence>
<name>A0A1G8DGB9_9MICO</name>
<keyword evidence="1" id="KW-1133">Transmembrane helix</keyword>
<dbReference type="InterPro" id="IPR036457">
    <property type="entry name" value="PPM-type-like_dom_sf"/>
</dbReference>
<gene>
    <name evidence="3" type="ORF">SAMN04489720_1636</name>
</gene>
<evidence type="ECO:0000256" key="1">
    <source>
        <dbReference type="SAM" id="Phobius"/>
    </source>
</evidence>
<keyword evidence="4" id="KW-1185">Reference proteome</keyword>
<dbReference type="Gene3D" id="3.60.40.10">
    <property type="entry name" value="PPM-type phosphatase domain"/>
    <property type="match status" value="1"/>
</dbReference>
<dbReference type="EMBL" id="LT629695">
    <property type="protein sequence ID" value="SDH56693.1"/>
    <property type="molecule type" value="Genomic_DNA"/>
</dbReference>
<dbReference type="RefSeq" id="WP_092504055.1">
    <property type="nucleotide sequence ID" value="NZ_LT629695.1"/>
</dbReference>
<dbReference type="InterPro" id="IPR001932">
    <property type="entry name" value="PPM-type_phosphatase-like_dom"/>
</dbReference>
<dbReference type="InterPro" id="IPR015655">
    <property type="entry name" value="PP2C"/>
</dbReference>
<dbReference type="PANTHER" id="PTHR47992">
    <property type="entry name" value="PROTEIN PHOSPHATASE"/>
    <property type="match status" value="1"/>
</dbReference>
<protein>
    <submittedName>
        <fullName evidence="3">Protein phosphatase</fullName>
    </submittedName>
</protein>
<dbReference type="SMART" id="SM00331">
    <property type="entry name" value="PP2C_SIG"/>
    <property type="match status" value="1"/>
</dbReference>
<evidence type="ECO:0000313" key="3">
    <source>
        <dbReference type="EMBL" id="SDH56693.1"/>
    </source>
</evidence>
<dbReference type="GO" id="GO:0004722">
    <property type="term" value="F:protein serine/threonine phosphatase activity"/>
    <property type="evidence" value="ECO:0007669"/>
    <property type="project" value="InterPro"/>
</dbReference>
<dbReference type="SMART" id="SM00332">
    <property type="entry name" value="PP2Cc"/>
    <property type="match status" value="1"/>
</dbReference>
<feature type="transmembrane region" description="Helical" evidence="1">
    <location>
        <begin position="313"/>
        <end position="336"/>
    </location>
</feature>
<feature type="domain" description="PPM-type phosphatase" evidence="2">
    <location>
        <begin position="1"/>
        <end position="236"/>
    </location>
</feature>
<dbReference type="PROSITE" id="PS51746">
    <property type="entry name" value="PPM_2"/>
    <property type="match status" value="1"/>
</dbReference>
<evidence type="ECO:0000313" key="4">
    <source>
        <dbReference type="Proteomes" id="UP000198822"/>
    </source>
</evidence>
<evidence type="ECO:0000259" key="2">
    <source>
        <dbReference type="PROSITE" id="PS51746"/>
    </source>
</evidence>
<dbReference type="Pfam" id="PF13672">
    <property type="entry name" value="PP2C_2"/>
    <property type="match status" value="1"/>
</dbReference>
<dbReference type="AlphaFoldDB" id="A0A1G8DGB9"/>
<proteinExistence type="predicted"/>
<keyword evidence="1" id="KW-0472">Membrane</keyword>
<keyword evidence="1" id="KW-0812">Transmembrane</keyword>
<dbReference type="SUPFAM" id="SSF81606">
    <property type="entry name" value="PP2C-like"/>
    <property type="match status" value="1"/>
</dbReference>
<organism evidence="3 4">
    <name type="scientific">Agrococcus jejuensis</name>
    <dbReference type="NCBI Taxonomy" id="399736"/>
    <lineage>
        <taxon>Bacteria</taxon>
        <taxon>Bacillati</taxon>
        <taxon>Actinomycetota</taxon>
        <taxon>Actinomycetes</taxon>
        <taxon>Micrococcales</taxon>
        <taxon>Microbacteriaceae</taxon>
        <taxon>Agrococcus</taxon>
    </lineage>
</organism>
<dbReference type="STRING" id="399736.SAMN04489720_1636"/>
<reference evidence="4" key="1">
    <citation type="submission" date="2016-10" db="EMBL/GenBank/DDBJ databases">
        <authorList>
            <person name="Varghese N."/>
            <person name="Submissions S."/>
        </authorList>
    </citation>
    <scope>NUCLEOTIDE SEQUENCE [LARGE SCALE GENOMIC DNA]</scope>
    <source>
        <strain evidence="4">DSM 22002</strain>
    </source>
</reference>